<name>A0A3B3Y278_9TELE</name>
<proteinExistence type="inferred from homology"/>
<feature type="region of interest" description="Disordered" evidence="8">
    <location>
        <begin position="1358"/>
        <end position="1377"/>
    </location>
</feature>
<evidence type="ECO:0000256" key="4">
    <source>
        <dbReference type="ARBA" id="ARBA00022490"/>
    </source>
</evidence>
<evidence type="ECO:0000256" key="2">
    <source>
        <dbReference type="ARBA" id="ARBA00004496"/>
    </source>
</evidence>
<reference evidence="10" key="1">
    <citation type="submission" date="2025-08" db="UniProtKB">
        <authorList>
            <consortium name="Ensembl"/>
        </authorList>
    </citation>
    <scope>IDENTIFICATION</scope>
</reference>
<dbReference type="SUPFAM" id="SSF52540">
    <property type="entry name" value="P-loop containing nucleoside triphosphate hydrolases"/>
    <property type="match status" value="1"/>
</dbReference>
<keyword evidence="11" id="KW-1185">Reference proteome</keyword>
<keyword evidence="5" id="KW-0547">Nucleotide-binding</keyword>
<feature type="domain" description="VLIG-type G" evidence="9">
    <location>
        <begin position="880"/>
        <end position="1120"/>
    </location>
</feature>
<evidence type="ECO:0000259" key="9">
    <source>
        <dbReference type="PROSITE" id="PS51717"/>
    </source>
</evidence>
<dbReference type="InterPro" id="IPR057365">
    <property type="entry name" value="URGCP"/>
</dbReference>
<comment type="subcellular location">
    <subcellularLocation>
        <location evidence="2">Cytoplasm</location>
    </subcellularLocation>
    <subcellularLocation>
        <location evidence="1">Nucleus</location>
    </subcellularLocation>
</comment>
<protein>
    <recommendedName>
        <fullName evidence="9">VLIG-type G domain-containing protein</fullName>
    </recommendedName>
</protein>
<dbReference type="InterPro" id="IPR027417">
    <property type="entry name" value="P-loop_NTPase"/>
</dbReference>
<accession>A0A3B3Y278</accession>
<dbReference type="PROSITE" id="PS51717">
    <property type="entry name" value="G_VLIG"/>
    <property type="match status" value="1"/>
</dbReference>
<dbReference type="OrthoDB" id="8438733at2759"/>
<dbReference type="Proteomes" id="UP000261480">
    <property type="component" value="Unplaced"/>
</dbReference>
<dbReference type="InterPro" id="IPR058641">
    <property type="entry name" value="GVIN1_dom"/>
</dbReference>
<dbReference type="Ensembl" id="ENSPMET00000015301.1">
    <property type="protein sequence ID" value="ENSPMEP00000021411.1"/>
    <property type="gene ID" value="ENSPMEG00000001622.1"/>
</dbReference>
<evidence type="ECO:0000256" key="8">
    <source>
        <dbReference type="SAM" id="MobiDB-lite"/>
    </source>
</evidence>
<keyword evidence="4" id="KW-0963">Cytoplasm</keyword>
<evidence type="ECO:0000256" key="1">
    <source>
        <dbReference type="ARBA" id="ARBA00004123"/>
    </source>
</evidence>
<evidence type="ECO:0000313" key="11">
    <source>
        <dbReference type="Proteomes" id="UP000261480"/>
    </source>
</evidence>
<dbReference type="KEGG" id="pmei:106907533"/>
<dbReference type="RefSeq" id="XP_014828783.1">
    <property type="nucleotide sequence ID" value="XM_014973297.1"/>
</dbReference>
<dbReference type="RefSeq" id="XP_014828786.1">
    <property type="nucleotide sequence ID" value="XM_014973300.1"/>
</dbReference>
<feature type="region of interest" description="Disordered" evidence="8">
    <location>
        <begin position="192"/>
        <end position="270"/>
    </location>
</feature>
<evidence type="ECO:0000256" key="7">
    <source>
        <dbReference type="ARBA" id="ARBA00023242"/>
    </source>
</evidence>
<dbReference type="PANTHER" id="PTHR22796">
    <property type="entry name" value="URG4-RELATED"/>
    <property type="match status" value="1"/>
</dbReference>
<dbReference type="Pfam" id="PF25974">
    <property type="entry name" value="URGCP_9th"/>
    <property type="match status" value="1"/>
</dbReference>
<dbReference type="GeneID" id="106907533"/>
<dbReference type="InterPro" id="IPR030383">
    <property type="entry name" value="G_VLIG_dom"/>
</dbReference>
<dbReference type="GO" id="GO:0005634">
    <property type="term" value="C:nucleus"/>
    <property type="evidence" value="ECO:0007669"/>
    <property type="project" value="UniProtKB-SubCell"/>
</dbReference>
<organism evidence="10 11">
    <name type="scientific">Poecilia mexicana</name>
    <dbReference type="NCBI Taxonomy" id="48701"/>
    <lineage>
        <taxon>Eukaryota</taxon>
        <taxon>Metazoa</taxon>
        <taxon>Chordata</taxon>
        <taxon>Craniata</taxon>
        <taxon>Vertebrata</taxon>
        <taxon>Euteleostomi</taxon>
        <taxon>Actinopterygii</taxon>
        <taxon>Neopterygii</taxon>
        <taxon>Teleostei</taxon>
        <taxon>Neoteleostei</taxon>
        <taxon>Acanthomorphata</taxon>
        <taxon>Ovalentaria</taxon>
        <taxon>Atherinomorphae</taxon>
        <taxon>Cyprinodontiformes</taxon>
        <taxon>Poeciliidae</taxon>
        <taxon>Poeciliinae</taxon>
        <taxon>Poecilia</taxon>
    </lineage>
</organism>
<dbReference type="RefSeq" id="XP_014828784.1">
    <property type="nucleotide sequence ID" value="XM_014973298.1"/>
</dbReference>
<dbReference type="GO" id="GO:0005525">
    <property type="term" value="F:GTP binding"/>
    <property type="evidence" value="ECO:0007669"/>
    <property type="project" value="UniProtKB-KW"/>
</dbReference>
<dbReference type="Pfam" id="PF25496">
    <property type="entry name" value="URGCP"/>
    <property type="match status" value="1"/>
</dbReference>
<evidence type="ECO:0000256" key="5">
    <source>
        <dbReference type="ARBA" id="ARBA00022741"/>
    </source>
</evidence>
<feature type="compositionally biased region" description="Basic and acidic residues" evidence="8">
    <location>
        <begin position="207"/>
        <end position="232"/>
    </location>
</feature>
<dbReference type="RefSeq" id="XP_014828785.1">
    <property type="nucleotide sequence ID" value="XM_014973299.1"/>
</dbReference>
<comment type="similarity">
    <text evidence="3">Belongs to the TRAFAC class dynamin-like GTPase superfamily. Very large inducible GTPase (VLIG) family.</text>
</comment>
<dbReference type="Pfam" id="PF25683">
    <property type="entry name" value="URGCP_GTPase"/>
    <property type="match status" value="1"/>
</dbReference>
<dbReference type="PANTHER" id="PTHR22796:SF6">
    <property type="entry name" value="INTERFERON-INDUCED VERY LARGE GTPASE 1-RELATED"/>
    <property type="match status" value="1"/>
</dbReference>
<evidence type="ECO:0000256" key="6">
    <source>
        <dbReference type="ARBA" id="ARBA00023134"/>
    </source>
</evidence>
<evidence type="ECO:0000256" key="3">
    <source>
        <dbReference type="ARBA" id="ARBA00006828"/>
    </source>
</evidence>
<keyword evidence="7" id="KW-0539">Nucleus</keyword>
<sequence length="1861" mass="212606">MEASAATDVDKTDADLIIVLFGDTSSVESGTKNILINQDEHTEFSSKLYDLCGRHIYVINLIGLRDIKEITLDKGINAFLLLISYGHHVSQYKSGLQWLEKTFGRGAIYYLMTVLTHNSGEKYEDAFKDLKVCDSFVEKRYHTCTRSMSVSEEIAELLLKIQAMESDSNPSCFTGLICGGNKEQNKDLEPESVGHNLMESSVVKKKQTGEEVQKSAAEREDPAIELSEENHNDNAAMKTVGTSAKSSGQNGEKSQKDLDKIVQNSQHQRETQTLLTRLQLQDEYPRKMSPGKFLQVGPPLKLHQDTSEKDLAYSFLHRLIMLDYRARYIPVEQDSLNVTCSKPVLDSDGNDSDESDLESFMSAGVGTNQPSQTHVHPMDVQMAVFHCSDNFLRQIMITKLSQCQYALPLLVPDPFTAEIECPLWAFRQITKTWKVTKGDSQATMKNIPICKAETPLVSFFRLGSLSVSKSQLMNSLINDRHSTFFHRHCPGSTKTRLLLDGVAEITWYCPAGKPGDAFNNCIAFCNLHGDAVMIEKQRDILMEKSSVNVVMVPNLQKDDGSRKIISALWKSKKPLICLLVDDDGAVESRKGKYKMGLKARNQADVSVELKRIIQGLLSSEDPSILKTTFQLETMMENSEIKVDESDNACQNGKSAAVTITNLFQNRDVSSIKDDFLSYQGHLWLKWCKANKELHHLTGNIENDKSKKERELTRIRGQQCDISCSELMRLFTKNLFILPPKDKEYFLKWTQILTDALSADCISSILQSYDNKWSEVMALRNNHDKSKHLEKMETELELLSKKLQSATFGLEHIFREMGQIYEAHKTKHGDNKSGNWCSYPKLAADLLISGHPLELLDGDAGHVPLRWISSVFDEVIRKLGDLKVFVLSVLGLQSSGKSTMMNSMFGLQFAVSAGRCTKGAFMQLVKMTEEVKKDIKFDYLLVVDTEGLRALELESTTLQHDNELATFVVGVGNMTLINIFGENPAEMQDILQIVVQASMRMKKIRLSPSCVFVHQNVTDVAAAEKNMDGRRRLQEKLDQMTQLAAKEEDCSSNCFGDVITFNIETDVKYFAQLWEGSPPMAPPNPGYSESIQELKAHILSKASASNGISLSHLKVHIQDLWDALLNENFVFSFKNTQEIAEYRKLEAEYGNWTWAIRDNLLTIENQLYNRIENGDLNQLESSSISTETSKAYEEIEEAMIRYFEEEKNKETLVQWRGRFECKLKEFHDEQVGTVKRKLDGVIRQKSARKMMDDMKTEFENKLLQKSKDIAQNFKNKSKEEAELQQAFNTDWKIWVNELTKNTKPLEDIELDNDLFVILKEIGMEEKLIKECKESGTYKDISKTDKYVDYINILKKEDLNETSGKPQSDETENNVTNKQTKSTNVKNVWKAVLKQYFKTPKASSVDQIQIKQIIDIVAKESVDTIKKKPVATRGYQSTYLHEMVHFIKENVAMLESELKYAFVKKFTVDLVLYVFDLVKSWLLESQQKFKLDNDALCYLESRKMHYYNIFQICCKGSSSVVVLGELICEKLRPSIAEAAYTKTALALARDMKCNVPAFSGNRLNLEKHVLRSLAEREEFEEFIVYFQNPREQIEAFITAEVQRYIDTGHNKAEIILQQNVEDIYTVVSQALCTATEKVKIQRGDINAWLSELSLLMKDQLKFDSASFKDFSDIHDFDFLSKETDEKLKSVKEQISSFSVHEMKKSRETPEQILIDQLCRCCWVKCPFCSAVCTNTLEDHSPDDHSVPFHRSCSLSGMYHANTRVMYINFCTSDVSSDRTFLPNRESKRAFPYKEYRKAGPEFKSWRITPDESKLPYWKWVVCRFRSNLEKYYGLKFEGLGKIPENWKEIRKEEAIKSLDEMCQ</sequence>
<keyword evidence="6" id="KW-0342">GTP-binding</keyword>
<evidence type="ECO:0000313" key="10">
    <source>
        <dbReference type="Ensembl" id="ENSPMEP00000021411.1"/>
    </source>
</evidence>
<dbReference type="STRING" id="48701.ENSPMEP00000021411"/>
<dbReference type="Gene3D" id="3.40.50.300">
    <property type="entry name" value="P-loop containing nucleotide triphosphate hydrolases"/>
    <property type="match status" value="2"/>
</dbReference>
<dbReference type="GO" id="GO:0005737">
    <property type="term" value="C:cytoplasm"/>
    <property type="evidence" value="ECO:0007669"/>
    <property type="project" value="UniProtKB-SubCell"/>
</dbReference>
<reference evidence="10" key="2">
    <citation type="submission" date="2025-09" db="UniProtKB">
        <authorList>
            <consortium name="Ensembl"/>
        </authorList>
    </citation>
    <scope>IDENTIFICATION</scope>
</reference>
<feature type="compositionally biased region" description="Polar residues" evidence="8">
    <location>
        <begin position="240"/>
        <end position="252"/>
    </location>
</feature>